<protein>
    <submittedName>
        <fullName evidence="1">Uncharacterized protein</fullName>
    </submittedName>
</protein>
<dbReference type="EMBL" id="BAABDQ010000023">
    <property type="protein sequence ID" value="GAA3587493.1"/>
    <property type="molecule type" value="Genomic_DNA"/>
</dbReference>
<evidence type="ECO:0000313" key="2">
    <source>
        <dbReference type="Proteomes" id="UP001500630"/>
    </source>
</evidence>
<organism evidence="1 2">
    <name type="scientific">Nonomuraea rosea</name>
    <dbReference type="NCBI Taxonomy" id="638574"/>
    <lineage>
        <taxon>Bacteria</taxon>
        <taxon>Bacillati</taxon>
        <taxon>Actinomycetota</taxon>
        <taxon>Actinomycetes</taxon>
        <taxon>Streptosporangiales</taxon>
        <taxon>Streptosporangiaceae</taxon>
        <taxon>Nonomuraea</taxon>
    </lineage>
</organism>
<reference evidence="2" key="1">
    <citation type="journal article" date="2019" name="Int. J. Syst. Evol. Microbiol.">
        <title>The Global Catalogue of Microorganisms (GCM) 10K type strain sequencing project: providing services to taxonomists for standard genome sequencing and annotation.</title>
        <authorList>
            <consortium name="The Broad Institute Genomics Platform"/>
            <consortium name="The Broad Institute Genome Sequencing Center for Infectious Disease"/>
            <person name="Wu L."/>
            <person name="Ma J."/>
        </authorList>
    </citation>
    <scope>NUCLEOTIDE SEQUENCE [LARGE SCALE GENOMIC DNA]</scope>
    <source>
        <strain evidence="2">JCM 17326</strain>
    </source>
</reference>
<comment type="caution">
    <text evidence="1">The sequence shown here is derived from an EMBL/GenBank/DDBJ whole genome shotgun (WGS) entry which is preliminary data.</text>
</comment>
<name>A0ABP6YQG0_9ACTN</name>
<keyword evidence="2" id="KW-1185">Reference proteome</keyword>
<evidence type="ECO:0000313" key="1">
    <source>
        <dbReference type="EMBL" id="GAA3587493.1"/>
    </source>
</evidence>
<proteinExistence type="predicted"/>
<dbReference type="Proteomes" id="UP001500630">
    <property type="component" value="Unassembled WGS sequence"/>
</dbReference>
<gene>
    <name evidence="1" type="ORF">GCM10022419_082190</name>
</gene>
<dbReference type="RefSeq" id="WP_345570617.1">
    <property type="nucleotide sequence ID" value="NZ_BAABDQ010000023.1"/>
</dbReference>
<accession>A0ABP6YQG0</accession>
<sequence length="73" mass="7972">MRPASATGPGLRAYTWTEWYDAGPYLDLAGTISAYRIPDPGLRKLVLREEAALLGDGVDMTFTADLTLARRAD</sequence>